<proteinExistence type="predicted"/>
<sequence length="252" mass="28419">GGLLDRAFPRQARRAEPHRQHHRRLHLRPRLLLRRARLLRQGRVGARARRDGERELQPAGLALGVVAAHRAVVAAVQRDQPHPPHGPRPRRGSRPPPGHDHRPRHSAHDPRPHGAGQPADDEGRVLRRRAHWAERRAPAVRGQLVAAVHGGGGDHDRRRLHAPQGGQLHALHRHHPRTIRDPGRPQRPARALRPPYGPGRDEQRLVQPPRRGRIPLRRRHRVPRGPGDTGTTPDPPPRSARRLAEPGRADRL</sequence>
<name>A0A6J4NL60_9ACTN</name>
<dbReference type="EMBL" id="CADCUV010000029">
    <property type="protein sequence ID" value="CAA9390883.1"/>
    <property type="molecule type" value="Genomic_DNA"/>
</dbReference>
<feature type="non-terminal residue" evidence="2">
    <location>
        <position position="1"/>
    </location>
</feature>
<reference evidence="2" key="1">
    <citation type="submission" date="2020-02" db="EMBL/GenBank/DDBJ databases">
        <authorList>
            <person name="Meier V. D."/>
        </authorList>
    </citation>
    <scope>NUCLEOTIDE SEQUENCE</scope>
    <source>
        <strain evidence="2">AVDCRST_MAG22</strain>
    </source>
</reference>
<dbReference type="GO" id="GO:0004065">
    <property type="term" value="F:arylsulfatase activity"/>
    <property type="evidence" value="ECO:0007669"/>
    <property type="project" value="UniProtKB-EC"/>
</dbReference>
<evidence type="ECO:0000313" key="2">
    <source>
        <dbReference type="EMBL" id="CAA9390883.1"/>
    </source>
</evidence>
<feature type="non-terminal residue" evidence="2">
    <location>
        <position position="252"/>
    </location>
</feature>
<accession>A0A6J4NL60</accession>
<feature type="region of interest" description="Disordered" evidence="1">
    <location>
        <begin position="148"/>
        <end position="252"/>
    </location>
</feature>
<feature type="compositionally biased region" description="Basic and acidic residues" evidence="1">
    <location>
        <begin position="242"/>
        <end position="252"/>
    </location>
</feature>
<evidence type="ECO:0000256" key="1">
    <source>
        <dbReference type="SAM" id="MobiDB-lite"/>
    </source>
</evidence>
<feature type="compositionally biased region" description="Basic residues" evidence="1">
    <location>
        <begin position="210"/>
        <end position="223"/>
    </location>
</feature>
<keyword evidence="2" id="KW-0378">Hydrolase</keyword>
<feature type="region of interest" description="Disordered" evidence="1">
    <location>
        <begin position="1"/>
        <end position="24"/>
    </location>
</feature>
<dbReference type="EC" id="3.1.6.1" evidence="2"/>
<organism evidence="2">
    <name type="scientific">uncultured Rubrobacteraceae bacterium</name>
    <dbReference type="NCBI Taxonomy" id="349277"/>
    <lineage>
        <taxon>Bacteria</taxon>
        <taxon>Bacillati</taxon>
        <taxon>Actinomycetota</taxon>
        <taxon>Rubrobacteria</taxon>
        <taxon>Rubrobacterales</taxon>
        <taxon>Rubrobacteraceae</taxon>
        <taxon>environmental samples</taxon>
    </lineage>
</organism>
<protein>
    <submittedName>
        <fullName evidence="2">Arylsulfatase</fullName>
        <ecNumber evidence="2">3.1.6.1</ecNumber>
    </submittedName>
</protein>
<gene>
    <name evidence="2" type="ORF">AVDCRST_MAG22-572</name>
</gene>
<dbReference type="AlphaFoldDB" id="A0A6J4NL60"/>
<feature type="region of interest" description="Disordered" evidence="1">
    <location>
        <begin position="76"/>
        <end position="123"/>
    </location>
</feature>